<keyword evidence="8" id="KW-1185">Reference proteome</keyword>
<evidence type="ECO:0000256" key="3">
    <source>
        <dbReference type="ARBA" id="ARBA00023027"/>
    </source>
</evidence>
<dbReference type="GO" id="GO:0042732">
    <property type="term" value="P:D-xylose metabolic process"/>
    <property type="evidence" value="ECO:0007669"/>
    <property type="project" value="InterPro"/>
</dbReference>
<feature type="domain" description="NAD-dependent epimerase/dehydratase" evidence="6">
    <location>
        <begin position="26"/>
        <end position="274"/>
    </location>
</feature>
<dbReference type="GO" id="GO:0048040">
    <property type="term" value="F:UDP-glucuronate decarboxylase activity"/>
    <property type="evidence" value="ECO:0007669"/>
    <property type="project" value="TreeGrafter"/>
</dbReference>
<dbReference type="InterPro" id="IPR044516">
    <property type="entry name" value="UXS-like"/>
</dbReference>
<evidence type="ECO:0000259" key="6">
    <source>
        <dbReference type="Pfam" id="PF01370"/>
    </source>
</evidence>
<proteinExistence type="predicted"/>
<keyword evidence="5" id="KW-0812">Transmembrane</keyword>
<accession>A0A0D0QAS3</accession>
<dbReference type="PANTHER" id="PTHR43078:SF6">
    <property type="entry name" value="UDP-GLUCURONIC ACID DECARBOXYLASE 1"/>
    <property type="match status" value="1"/>
</dbReference>
<sequence length="356" mass="40185">MDEIVEKDFSDIFSYVDCKNFRGTKWLITGGTGIIGGYLAAFLGWINEQRESSEIEITVVHRTENIEEHPIIGWMYGKDYISFLKADLSEEFCIPNLSDYDYVIHAASNAAPKAYLSDPIGTIYSNIKGADYFLRHSVDSNKLKCFLYVSSGEIYGNPEVVPTPEDYVGRSNHLHPRGCYVESKKFAEVLCLTYYRQYNVPVKIIRPIHVFGPGFKKNDSRVWADFINNMMEGKSIEILSDGMAKRGFCYIATAISQILSVIFKGNIGECYNIGSDQLVSIKELADIVSEEGKEILKKNVEVKIRGKVPSHLVGSPNISCPNIEKVRALAPILDVDLREGIRRVLKWMLKNEGRKV</sequence>
<protein>
    <submittedName>
        <fullName evidence="7">dTDP-glucose 4,6-dehydratase</fullName>
        <ecNumber evidence="7">4.2.1.46</ecNumber>
    </submittedName>
</protein>
<dbReference type="EMBL" id="JXTH01000009">
    <property type="protein sequence ID" value="KIQ95148.1"/>
    <property type="molecule type" value="Genomic_DNA"/>
</dbReference>
<keyword evidence="3" id="KW-0520">NAD</keyword>
<dbReference type="PATRIC" id="fig|404937.3.peg.714"/>
<dbReference type="InterPro" id="IPR001509">
    <property type="entry name" value="Epimerase_deHydtase"/>
</dbReference>
<evidence type="ECO:0000256" key="4">
    <source>
        <dbReference type="ARBA" id="ARBA00023239"/>
    </source>
</evidence>
<dbReference type="RefSeq" id="WP_052585007.1">
    <property type="nucleotide sequence ID" value="NZ_JXTH01000009.1"/>
</dbReference>
<keyword evidence="4 7" id="KW-0456">Lyase</keyword>
<dbReference type="GO" id="GO:0008460">
    <property type="term" value="F:dTDP-glucose 4,6-dehydratase activity"/>
    <property type="evidence" value="ECO:0007669"/>
    <property type="project" value="UniProtKB-EC"/>
</dbReference>
<dbReference type="PANTHER" id="PTHR43078">
    <property type="entry name" value="UDP-GLUCURONIC ACID DECARBOXYLASE-RELATED"/>
    <property type="match status" value="1"/>
</dbReference>
<dbReference type="Pfam" id="PF01370">
    <property type="entry name" value="Epimerase"/>
    <property type="match status" value="1"/>
</dbReference>
<reference evidence="7 8" key="1">
    <citation type="submission" date="2015-01" db="EMBL/GenBank/DDBJ databases">
        <title>Draft genome of Anoxybacillus thermarum strain AF/04.</title>
        <authorList>
            <person name="Poli A."/>
            <person name="Nicolaus B."/>
            <person name="Chan K.-G."/>
            <person name="Kahar U.M."/>
            <person name="Yaakob A.S."/>
            <person name="Chan C.S."/>
            <person name="Goh K.M."/>
        </authorList>
    </citation>
    <scope>NUCLEOTIDE SEQUENCE [LARGE SCALE GENOMIC DNA]</scope>
    <source>
        <strain evidence="7 8">AF/04</strain>
    </source>
</reference>
<evidence type="ECO:0000256" key="2">
    <source>
        <dbReference type="ARBA" id="ARBA00022793"/>
    </source>
</evidence>
<name>A0A0D0QAS3_9BACL</name>
<comment type="cofactor">
    <cofactor evidence="1">
        <name>NAD(+)</name>
        <dbReference type="ChEBI" id="CHEBI:57540"/>
    </cofactor>
</comment>
<dbReference type="GO" id="GO:0005737">
    <property type="term" value="C:cytoplasm"/>
    <property type="evidence" value="ECO:0007669"/>
    <property type="project" value="TreeGrafter"/>
</dbReference>
<dbReference type="Proteomes" id="UP000032102">
    <property type="component" value="Unassembled WGS sequence"/>
</dbReference>
<dbReference type="GO" id="GO:0070403">
    <property type="term" value="F:NAD+ binding"/>
    <property type="evidence" value="ECO:0007669"/>
    <property type="project" value="InterPro"/>
</dbReference>
<gene>
    <name evidence="7" type="ORF">LH47_00695</name>
</gene>
<dbReference type="SUPFAM" id="SSF51735">
    <property type="entry name" value="NAD(P)-binding Rossmann-fold domains"/>
    <property type="match status" value="1"/>
</dbReference>
<dbReference type="InterPro" id="IPR036291">
    <property type="entry name" value="NAD(P)-bd_dom_sf"/>
</dbReference>
<evidence type="ECO:0000313" key="8">
    <source>
        <dbReference type="Proteomes" id="UP000032102"/>
    </source>
</evidence>
<keyword evidence="5" id="KW-1133">Transmembrane helix</keyword>
<dbReference type="Gene3D" id="3.40.50.720">
    <property type="entry name" value="NAD(P)-binding Rossmann-like Domain"/>
    <property type="match status" value="1"/>
</dbReference>
<evidence type="ECO:0000256" key="5">
    <source>
        <dbReference type="SAM" id="Phobius"/>
    </source>
</evidence>
<keyword evidence="5" id="KW-0472">Membrane</keyword>
<evidence type="ECO:0000313" key="7">
    <source>
        <dbReference type="EMBL" id="KIQ95148.1"/>
    </source>
</evidence>
<comment type="caution">
    <text evidence="7">The sequence shown here is derived from an EMBL/GenBank/DDBJ whole genome shotgun (WGS) entry which is preliminary data.</text>
</comment>
<dbReference type="EC" id="4.2.1.46" evidence="7"/>
<dbReference type="AlphaFoldDB" id="A0A0D0QAS3"/>
<evidence type="ECO:0000256" key="1">
    <source>
        <dbReference type="ARBA" id="ARBA00001911"/>
    </source>
</evidence>
<keyword evidence="2" id="KW-0210">Decarboxylase</keyword>
<feature type="transmembrane region" description="Helical" evidence="5">
    <location>
        <begin position="26"/>
        <end position="46"/>
    </location>
</feature>
<organism evidence="7 8">
    <name type="scientific">Anoxybacillus thermarum</name>
    <dbReference type="NCBI Taxonomy" id="404937"/>
    <lineage>
        <taxon>Bacteria</taxon>
        <taxon>Bacillati</taxon>
        <taxon>Bacillota</taxon>
        <taxon>Bacilli</taxon>
        <taxon>Bacillales</taxon>
        <taxon>Anoxybacillaceae</taxon>
        <taxon>Anoxybacillus</taxon>
    </lineage>
</organism>